<dbReference type="Proteomes" id="UP000095287">
    <property type="component" value="Unplaced"/>
</dbReference>
<evidence type="ECO:0000256" key="3">
    <source>
        <dbReference type="ARBA" id="ARBA00023242"/>
    </source>
</evidence>
<sequence>MEAHPGSGLQVQRTKIKLCTHSKAVILPKSRAQTVYNQVTRKEKIVKIRTKSVRLGSGGKTENAETDIGQKLRAQKEGADYLAKRGGQKVRRRMNPNSEPSPSAPSAMPLTLDPVLYTSVASGSQPFQNDYSAMMPSYATSLNAYHQYQSYPNANFLGNHYVTPTATYGQPYSTPCPSYSGFAPTGLSPLGNARSVSNGIAAPSPMLPTMATQPETSPNSSLRRPTVNPFAEAIPTPAEVSRMKRAGGHGPAKPQYSYISLITMAIQQSKDKMLTLNEIYQFIMELFPYYRQNQQRSAGWQNSIRHSLSFNDCFVKVPRPPDKPGKGSFWTLHELCGNMFENGCYLRRQKRFKLPNKEKGAKKAKMENGNSNYEVKHESSEESKHGNSPGLESTLSPQNSSLDESKDVSSNGAELQHPIPTQGPYLVSSVKHSEASNPGLLQNSHESSEESKHGNSPGLESTLSPQNSSLDDSKDVSSNGAELQHPIPTQGPYLVSSVKHSEASNPGLLQNSVISAAPQHQLYANPGVYNPSSFNIYQNGGELLPATFSINSLIDGNSFNIYQNGGELLPATFSINSLIDGKSAAFDPYASLAIGSADYNPYQQIQPPQNQNTLYSPSNPNAQNL</sequence>
<dbReference type="GO" id="GO:0005634">
    <property type="term" value="C:nucleus"/>
    <property type="evidence" value="ECO:0007669"/>
    <property type="project" value="UniProtKB-SubCell"/>
</dbReference>
<feature type="domain" description="Fork-head" evidence="6">
    <location>
        <begin position="253"/>
        <end position="350"/>
    </location>
</feature>
<evidence type="ECO:0000256" key="2">
    <source>
        <dbReference type="ARBA" id="ARBA00023125"/>
    </source>
</evidence>
<accession>A0A1I8ALF4</accession>
<dbReference type="SUPFAM" id="SSF46785">
    <property type="entry name" value="Winged helix' DNA-binding domain"/>
    <property type="match status" value="1"/>
</dbReference>
<dbReference type="SMART" id="SM00339">
    <property type="entry name" value="FH"/>
    <property type="match status" value="1"/>
</dbReference>
<reference evidence="8" key="1">
    <citation type="submission" date="2016-11" db="UniProtKB">
        <authorList>
            <consortium name="WormBaseParasite"/>
        </authorList>
    </citation>
    <scope>IDENTIFICATION</scope>
</reference>
<feature type="DNA-binding region" description="Fork-head" evidence="4">
    <location>
        <begin position="253"/>
        <end position="350"/>
    </location>
</feature>
<dbReference type="PROSITE" id="PS50039">
    <property type="entry name" value="FORK_HEAD_3"/>
    <property type="match status" value="1"/>
</dbReference>
<keyword evidence="3 4" id="KW-0539">Nucleus</keyword>
<feature type="compositionally biased region" description="Low complexity" evidence="5">
    <location>
        <begin position="95"/>
        <end position="109"/>
    </location>
</feature>
<dbReference type="PANTHER" id="PTHR11829:SF380">
    <property type="entry name" value="PROTEIN FORK HEAD"/>
    <property type="match status" value="1"/>
</dbReference>
<feature type="compositionally biased region" description="Polar residues" evidence="5">
    <location>
        <begin position="390"/>
        <end position="413"/>
    </location>
</feature>
<dbReference type="PROSITE" id="PS00657">
    <property type="entry name" value="FORK_HEAD_1"/>
    <property type="match status" value="1"/>
</dbReference>
<dbReference type="InterPro" id="IPR036390">
    <property type="entry name" value="WH_DNA-bd_sf"/>
</dbReference>
<feature type="region of interest" description="Disordered" evidence="5">
    <location>
        <begin position="356"/>
        <end position="499"/>
    </location>
</feature>
<dbReference type="AlphaFoldDB" id="A0A1I8ALF4"/>
<dbReference type="FunFam" id="1.10.10.10:FF:000042">
    <property type="entry name" value="hepatocyte nuclear factor 3-beta"/>
    <property type="match status" value="1"/>
</dbReference>
<feature type="compositionally biased region" description="Basic and acidic residues" evidence="5">
    <location>
        <begin position="374"/>
        <end position="385"/>
    </location>
</feature>
<evidence type="ECO:0000256" key="5">
    <source>
        <dbReference type="SAM" id="MobiDB-lite"/>
    </source>
</evidence>
<dbReference type="InterPro" id="IPR036388">
    <property type="entry name" value="WH-like_DNA-bd_sf"/>
</dbReference>
<protein>
    <submittedName>
        <fullName evidence="8">Fork-head domain-containing protein</fullName>
    </submittedName>
</protein>
<evidence type="ECO:0000259" key="6">
    <source>
        <dbReference type="PROSITE" id="PS50039"/>
    </source>
</evidence>
<dbReference type="Pfam" id="PF00250">
    <property type="entry name" value="Forkhead"/>
    <property type="match status" value="1"/>
</dbReference>
<evidence type="ECO:0000256" key="4">
    <source>
        <dbReference type="PROSITE-ProRule" id="PRU00089"/>
    </source>
</evidence>
<feature type="region of interest" description="Disordered" evidence="5">
    <location>
        <begin position="76"/>
        <end position="109"/>
    </location>
</feature>
<dbReference type="GO" id="GO:0009653">
    <property type="term" value="P:anatomical structure morphogenesis"/>
    <property type="evidence" value="ECO:0007669"/>
    <property type="project" value="TreeGrafter"/>
</dbReference>
<dbReference type="GO" id="GO:0000981">
    <property type="term" value="F:DNA-binding transcription factor activity, RNA polymerase II-specific"/>
    <property type="evidence" value="ECO:0007669"/>
    <property type="project" value="TreeGrafter"/>
</dbReference>
<dbReference type="Gene3D" id="1.10.10.10">
    <property type="entry name" value="Winged helix-like DNA-binding domain superfamily/Winged helix DNA-binding domain"/>
    <property type="match status" value="1"/>
</dbReference>
<dbReference type="PRINTS" id="PR00053">
    <property type="entry name" value="FORKHEAD"/>
</dbReference>
<proteinExistence type="predicted"/>
<feature type="compositionally biased region" description="Low complexity" evidence="5">
    <location>
        <begin position="602"/>
        <end position="612"/>
    </location>
</feature>
<dbReference type="InterPro" id="IPR018122">
    <property type="entry name" value="TF_fork_head_CS_1"/>
</dbReference>
<name>A0A1I8ALF4_9BILA</name>
<feature type="compositionally biased region" description="Basic and acidic residues" evidence="5">
    <location>
        <begin position="356"/>
        <end position="366"/>
    </location>
</feature>
<dbReference type="PROSITE" id="PS00658">
    <property type="entry name" value="FORK_HEAD_2"/>
    <property type="match status" value="1"/>
</dbReference>
<dbReference type="InterPro" id="IPR050211">
    <property type="entry name" value="FOX_domain-containing"/>
</dbReference>
<evidence type="ECO:0000256" key="1">
    <source>
        <dbReference type="ARBA" id="ARBA00004123"/>
    </source>
</evidence>
<dbReference type="GO" id="GO:0030154">
    <property type="term" value="P:cell differentiation"/>
    <property type="evidence" value="ECO:0007669"/>
    <property type="project" value="TreeGrafter"/>
</dbReference>
<dbReference type="GO" id="GO:0000978">
    <property type="term" value="F:RNA polymerase II cis-regulatory region sequence-specific DNA binding"/>
    <property type="evidence" value="ECO:0007669"/>
    <property type="project" value="TreeGrafter"/>
</dbReference>
<organism evidence="7 8">
    <name type="scientific">Steinernema glaseri</name>
    <dbReference type="NCBI Taxonomy" id="37863"/>
    <lineage>
        <taxon>Eukaryota</taxon>
        <taxon>Metazoa</taxon>
        <taxon>Ecdysozoa</taxon>
        <taxon>Nematoda</taxon>
        <taxon>Chromadorea</taxon>
        <taxon>Rhabditida</taxon>
        <taxon>Tylenchina</taxon>
        <taxon>Panagrolaimomorpha</taxon>
        <taxon>Strongyloidoidea</taxon>
        <taxon>Steinernematidae</taxon>
        <taxon>Steinernema</taxon>
    </lineage>
</organism>
<dbReference type="WBParaSite" id="L893_g7176.t1">
    <property type="protein sequence ID" value="L893_g7176.t1"/>
    <property type="gene ID" value="L893_g7176"/>
</dbReference>
<evidence type="ECO:0000313" key="8">
    <source>
        <dbReference type="WBParaSite" id="L893_g7176.t1"/>
    </source>
</evidence>
<evidence type="ECO:0000313" key="7">
    <source>
        <dbReference type="Proteomes" id="UP000095287"/>
    </source>
</evidence>
<feature type="compositionally biased region" description="Polar residues" evidence="5">
    <location>
        <begin position="435"/>
        <end position="445"/>
    </location>
</feature>
<dbReference type="InterPro" id="IPR001766">
    <property type="entry name" value="Fork_head_dom"/>
</dbReference>
<comment type="subcellular location">
    <subcellularLocation>
        <location evidence="1 4">Nucleus</location>
    </subcellularLocation>
</comment>
<feature type="compositionally biased region" description="Polar residues" evidence="5">
    <location>
        <begin position="458"/>
        <end position="481"/>
    </location>
</feature>
<feature type="region of interest" description="Disordered" evidence="5">
    <location>
        <begin position="602"/>
        <end position="625"/>
    </location>
</feature>
<keyword evidence="7" id="KW-1185">Reference proteome</keyword>
<dbReference type="PANTHER" id="PTHR11829">
    <property type="entry name" value="FORKHEAD BOX PROTEIN"/>
    <property type="match status" value="1"/>
</dbReference>
<feature type="compositionally biased region" description="Polar residues" evidence="5">
    <location>
        <begin position="613"/>
        <end position="625"/>
    </location>
</feature>
<dbReference type="InterPro" id="IPR030456">
    <property type="entry name" value="TF_fork_head_CS_2"/>
</dbReference>
<keyword evidence="2 4" id="KW-0238">DNA-binding</keyword>